<protein>
    <submittedName>
        <fullName evidence="2">Uncharacterized protein</fullName>
    </submittedName>
</protein>
<dbReference type="Proteomes" id="UP000800036">
    <property type="component" value="Unassembled WGS sequence"/>
</dbReference>
<evidence type="ECO:0000313" key="3">
    <source>
        <dbReference type="Proteomes" id="UP000800036"/>
    </source>
</evidence>
<evidence type="ECO:0000256" key="1">
    <source>
        <dbReference type="SAM" id="MobiDB-lite"/>
    </source>
</evidence>
<gene>
    <name evidence="2" type="ORF">BU23DRAFT_182548</name>
</gene>
<feature type="region of interest" description="Disordered" evidence="1">
    <location>
        <begin position="1"/>
        <end position="25"/>
    </location>
</feature>
<dbReference type="AlphaFoldDB" id="A0A6A5V1X1"/>
<name>A0A6A5V1X1_9PLEO</name>
<dbReference type="EMBL" id="ML976693">
    <property type="protein sequence ID" value="KAF1971443.1"/>
    <property type="molecule type" value="Genomic_DNA"/>
</dbReference>
<organism evidence="2 3">
    <name type="scientific">Bimuria novae-zelandiae CBS 107.79</name>
    <dbReference type="NCBI Taxonomy" id="1447943"/>
    <lineage>
        <taxon>Eukaryota</taxon>
        <taxon>Fungi</taxon>
        <taxon>Dikarya</taxon>
        <taxon>Ascomycota</taxon>
        <taxon>Pezizomycotina</taxon>
        <taxon>Dothideomycetes</taxon>
        <taxon>Pleosporomycetidae</taxon>
        <taxon>Pleosporales</taxon>
        <taxon>Massarineae</taxon>
        <taxon>Didymosphaeriaceae</taxon>
        <taxon>Bimuria</taxon>
    </lineage>
</organism>
<evidence type="ECO:0000313" key="2">
    <source>
        <dbReference type="EMBL" id="KAF1971443.1"/>
    </source>
</evidence>
<reference evidence="2" key="1">
    <citation type="journal article" date="2020" name="Stud. Mycol.">
        <title>101 Dothideomycetes genomes: a test case for predicting lifestyles and emergence of pathogens.</title>
        <authorList>
            <person name="Haridas S."/>
            <person name="Albert R."/>
            <person name="Binder M."/>
            <person name="Bloem J."/>
            <person name="Labutti K."/>
            <person name="Salamov A."/>
            <person name="Andreopoulos B."/>
            <person name="Baker S."/>
            <person name="Barry K."/>
            <person name="Bills G."/>
            <person name="Bluhm B."/>
            <person name="Cannon C."/>
            <person name="Castanera R."/>
            <person name="Culley D."/>
            <person name="Daum C."/>
            <person name="Ezra D."/>
            <person name="Gonzalez J."/>
            <person name="Henrissat B."/>
            <person name="Kuo A."/>
            <person name="Liang C."/>
            <person name="Lipzen A."/>
            <person name="Lutzoni F."/>
            <person name="Magnuson J."/>
            <person name="Mondo S."/>
            <person name="Nolan M."/>
            <person name="Ohm R."/>
            <person name="Pangilinan J."/>
            <person name="Park H.-J."/>
            <person name="Ramirez L."/>
            <person name="Alfaro M."/>
            <person name="Sun H."/>
            <person name="Tritt A."/>
            <person name="Yoshinaga Y."/>
            <person name="Zwiers L.-H."/>
            <person name="Turgeon B."/>
            <person name="Goodwin S."/>
            <person name="Spatafora J."/>
            <person name="Crous P."/>
            <person name="Grigoriev I."/>
        </authorList>
    </citation>
    <scope>NUCLEOTIDE SEQUENCE</scope>
    <source>
        <strain evidence="2">CBS 107.79</strain>
    </source>
</reference>
<keyword evidence="3" id="KW-1185">Reference proteome</keyword>
<proteinExistence type="predicted"/>
<feature type="compositionally biased region" description="Basic and acidic residues" evidence="1">
    <location>
        <begin position="8"/>
        <end position="24"/>
    </location>
</feature>
<accession>A0A6A5V1X1</accession>
<sequence>MAATLPHNENEDRDDQRSVQETRNRYPAYGGDRALVLALAPPHRKVRPAIIDNTNFGRLRQHKSGGVCPILRYALRLANCFCRWCAVWLGHEPFPPPQPRAGPLLVDRPATSQMTPSSLSSPASSSFGFLLYSQHRAVQETRPIESSAHQTYPLCHVSSGQLEFISLLICRSQIPYRSIAYH</sequence>